<dbReference type="PANTHER" id="PTHR24216:SF65">
    <property type="entry name" value="PAXILLIN-LIKE PROTEIN 1"/>
    <property type="match status" value="1"/>
</dbReference>
<feature type="compositionally biased region" description="Polar residues" evidence="1">
    <location>
        <begin position="54"/>
        <end position="73"/>
    </location>
</feature>
<feature type="region of interest" description="Disordered" evidence="1">
    <location>
        <begin position="47"/>
        <end position="83"/>
    </location>
</feature>
<feature type="transmembrane region" description="Helical" evidence="2">
    <location>
        <begin position="1578"/>
        <end position="1596"/>
    </location>
</feature>
<feature type="region of interest" description="Disordered" evidence="1">
    <location>
        <begin position="1612"/>
        <end position="1641"/>
    </location>
</feature>
<evidence type="ECO:0000256" key="1">
    <source>
        <dbReference type="SAM" id="MobiDB-lite"/>
    </source>
</evidence>
<dbReference type="Proteomes" id="UP000075714">
    <property type="component" value="Unassembled WGS sequence"/>
</dbReference>
<feature type="transmembrane region" description="Helical" evidence="2">
    <location>
        <begin position="1540"/>
        <end position="1558"/>
    </location>
</feature>
<gene>
    <name evidence="3" type="ORF">GPECTOR_33g550</name>
</gene>
<feature type="compositionally biased region" description="Low complexity" evidence="1">
    <location>
        <begin position="1199"/>
        <end position="1212"/>
    </location>
</feature>
<evidence type="ECO:0000313" key="3">
    <source>
        <dbReference type="EMBL" id="KXZ47668.1"/>
    </source>
</evidence>
<proteinExistence type="predicted"/>
<feature type="compositionally biased region" description="Low complexity" evidence="1">
    <location>
        <begin position="503"/>
        <end position="513"/>
    </location>
</feature>
<keyword evidence="4" id="KW-1185">Reference proteome</keyword>
<feature type="region of interest" description="Disordered" evidence="1">
    <location>
        <begin position="335"/>
        <end position="362"/>
    </location>
</feature>
<evidence type="ECO:0000313" key="4">
    <source>
        <dbReference type="Proteomes" id="UP000075714"/>
    </source>
</evidence>
<feature type="region of interest" description="Disordered" evidence="1">
    <location>
        <begin position="1259"/>
        <end position="1285"/>
    </location>
</feature>
<dbReference type="OrthoDB" id="553062at2759"/>
<feature type="compositionally biased region" description="Low complexity" evidence="1">
    <location>
        <begin position="74"/>
        <end position="83"/>
    </location>
</feature>
<feature type="compositionally biased region" description="Basic and acidic residues" evidence="1">
    <location>
        <begin position="1270"/>
        <end position="1281"/>
    </location>
</feature>
<reference evidence="4" key="1">
    <citation type="journal article" date="2016" name="Nat. Commun.">
        <title>The Gonium pectorale genome demonstrates co-option of cell cycle regulation during the evolution of multicellularity.</title>
        <authorList>
            <person name="Hanschen E.R."/>
            <person name="Marriage T.N."/>
            <person name="Ferris P.J."/>
            <person name="Hamaji T."/>
            <person name="Toyoda A."/>
            <person name="Fujiyama A."/>
            <person name="Neme R."/>
            <person name="Noguchi H."/>
            <person name="Minakuchi Y."/>
            <person name="Suzuki M."/>
            <person name="Kawai-Toyooka H."/>
            <person name="Smith D.R."/>
            <person name="Sparks H."/>
            <person name="Anderson J."/>
            <person name="Bakaric R."/>
            <person name="Luria V."/>
            <person name="Karger A."/>
            <person name="Kirschner M.W."/>
            <person name="Durand P.M."/>
            <person name="Michod R.E."/>
            <person name="Nozaki H."/>
            <person name="Olson B.J."/>
        </authorList>
    </citation>
    <scope>NUCLEOTIDE SEQUENCE [LARGE SCALE GENOMIC DNA]</scope>
    <source>
        <strain evidence="4">NIES-2863</strain>
    </source>
</reference>
<accession>A0A150GCX0</accession>
<feature type="region of interest" description="Disordered" evidence="1">
    <location>
        <begin position="467"/>
        <end position="531"/>
    </location>
</feature>
<dbReference type="PANTHER" id="PTHR24216">
    <property type="entry name" value="PAXILLIN-RELATED"/>
    <property type="match status" value="1"/>
</dbReference>
<sequence length="1659" mass="165927">MRGVKVLSLDKAAQQLQRAAPPVGIPPAASPAAASGLPALHSYQAFQTPKPHSHVQSASDHSDALTSLAGQSGQPLRLHSPPQLQLPLPLLPARQLEHMLLQQGTLGPAGARLNEAWEAGNGAGAPSSAAAQPPPAPAPQAYAGFQPRRLNRMYLPQARAAAAAAAAASAGLAAPVTAAHIPAAPGAWAAPEAAAGPGRAVEPGTQQVRMGQHGEPAPGVAAAPTGRPVGAQGAKPGFAGLPPRPTPVSALQHLFPQSPASGGPAPIPSRPTSHEAQARAAHGTPASTPTPAPTPTPLVRQTSAATARLLGSISSLSEAAVAATAAAAAAAAASGCSSSSRPGSHASHRGRQLSDFAIPEDEPLESTVSETVAMMRMLSQARGAHLSSRIRRVRITAKIQSSHPERLPSDLPSRLAGAALSAGGGGLFEPPPAVPGGARPGGVWLLTGVAARRGCVELVFEMVQVEGGVEPPPSTSARRRLPSAAHQLHQQSGSRPFAAFTTAGSGLSAASGAEPPPPLAPGRAPSRSHSYRRWQSACSSDLSDPQLGRLVDEIVGGRALASEALGSAPPGHSGAWGAGFRHCNSCGAGSGAASAGGVTFSVGADVSSDEAAWLRDVCGLRPEAVGHVLEQCGLLNPYDDPWVEIQVGQAPDGAVALAWDAGGACGQWCVAGDGVGCAGDAVAASRAAATGAVAGLEAPTLWLPSPIVVLTHGSRGFPGVRLASWGAPPREGEADEVLVRSAASYLPCRTEPMPRGGAADDEAAAAAAADGETCRWMVLALDALTSRIHVAGGLLWVECRRSRALSPPGGGSAASAPAVTSPGVPLLVLPAVLADVGAELQHLKSCMSRLMLGPEAEAVGGEGEPGAAPAAEAAEVEMACQQLLADLGALLDAAAVTTGATTVGLPSLTRSSTSAPQAFVESVAPTAAAVAAAGISTSAGSCSPGPVCVSFEHGMRVLLHGAAVSDGYGAGGGDGTAAGPYAEHMADLACTVLAGCLGAGLPQTAALVLRLACAPPLALAAPEVLLAEAGADPRVAADLLASLQPAAAAAAFGSAEGASAEADARPRATAAVAALMQGPKNALRAVLLGHPLADAARASPFAVTASTGTGYPSGGGPEWSSGTAGHLALAIDVDGRRHSEGLAMLASDSTGGPPGRCLQSPSAGLPRLQSQSGAAAPSRFADGPSTRPHPRGTGRGSEAAEAAEAATAAAATTPPPQPGSALSSGLSAAAAREIAAIVPSDAPWDADDGATVAAAGLSDYTSDPAAGEGKWGDGTDVEDRTSQPSSLRSASACSCRCAFPVMALPGPSTVVSSVSSCAANCAANCAASRAASRPASPVASALDSGAAGSSSCRSSLERRSPSGAAAAGAAAVAEAAGWWPADAAAGAAACGCCCCCCDCGTALAPAGQAAGQPLDLGPWWVLSFRDPDVEAEYWRFVAQRTHGVMWTFFMYNLFTSVVSCLRAYLEDGLPGAASFMLFSGSQAAALVAAGVACKAFRVAADVLMGCGLMAVPSLMQAMAVRGVEVCSEAFMRPIGERVPFRLFLLLLALELPAVWLLYRHFQTIYPRFWLREWPLLRTLAYAALAFLVMASAELYWRREFRLWRRSLPDAGRGATAAAAGGRGPRAAAAEGERTAAAPVRGGAARAWVGVPQGARAKDE</sequence>
<feature type="compositionally biased region" description="Low complexity" evidence="1">
    <location>
        <begin position="194"/>
        <end position="204"/>
    </location>
</feature>
<feature type="region of interest" description="Disordered" evidence="1">
    <location>
        <begin position="194"/>
        <end position="298"/>
    </location>
</feature>
<keyword evidence="2" id="KW-0472">Membrane</keyword>
<feature type="transmembrane region" description="Helical" evidence="2">
    <location>
        <begin position="1444"/>
        <end position="1465"/>
    </location>
</feature>
<feature type="compositionally biased region" description="Low complexity" evidence="1">
    <location>
        <begin position="119"/>
        <end position="131"/>
    </location>
</feature>
<dbReference type="EMBL" id="LSYV01000034">
    <property type="protein sequence ID" value="KXZ47668.1"/>
    <property type="molecule type" value="Genomic_DNA"/>
</dbReference>
<keyword evidence="2" id="KW-0812">Transmembrane</keyword>
<name>A0A150GCX0_GONPE</name>
<feature type="region of interest" description="Disordered" evidence="1">
    <location>
        <begin position="119"/>
        <end position="142"/>
    </location>
</feature>
<evidence type="ECO:0000256" key="2">
    <source>
        <dbReference type="SAM" id="Phobius"/>
    </source>
</evidence>
<comment type="caution">
    <text evidence="3">The sequence shown here is derived from an EMBL/GenBank/DDBJ whole genome shotgun (WGS) entry which is preliminary data.</text>
</comment>
<feature type="region of interest" description="Disordered" evidence="1">
    <location>
        <begin position="1144"/>
        <end position="1225"/>
    </location>
</feature>
<organism evidence="3 4">
    <name type="scientific">Gonium pectorale</name>
    <name type="common">Green alga</name>
    <dbReference type="NCBI Taxonomy" id="33097"/>
    <lineage>
        <taxon>Eukaryota</taxon>
        <taxon>Viridiplantae</taxon>
        <taxon>Chlorophyta</taxon>
        <taxon>core chlorophytes</taxon>
        <taxon>Chlorophyceae</taxon>
        <taxon>CS clade</taxon>
        <taxon>Chlamydomonadales</taxon>
        <taxon>Volvocaceae</taxon>
        <taxon>Gonium</taxon>
    </lineage>
</organism>
<protein>
    <submittedName>
        <fullName evidence="3">Uncharacterized protein</fullName>
    </submittedName>
</protein>
<feature type="compositionally biased region" description="Low complexity" evidence="1">
    <location>
        <begin position="335"/>
        <end position="345"/>
    </location>
</feature>
<keyword evidence="2" id="KW-1133">Transmembrane helix</keyword>